<dbReference type="PANTHER" id="PTHR13200:SF0">
    <property type="entry name" value="EEF1A LYSINE METHYLTRANSFERASE 1"/>
    <property type="match status" value="1"/>
</dbReference>
<dbReference type="GO" id="GO:0005737">
    <property type="term" value="C:cytoplasm"/>
    <property type="evidence" value="ECO:0007669"/>
    <property type="project" value="UniProtKB-SubCell"/>
</dbReference>
<comment type="subcellular location">
    <subcellularLocation>
        <location evidence="1">Cytoplasm</location>
    </subcellularLocation>
</comment>
<evidence type="ECO:0000256" key="2">
    <source>
        <dbReference type="ARBA" id="ARBA00022490"/>
    </source>
</evidence>
<keyword evidence="4" id="KW-0808">Transferase</keyword>
<name>A0A8H5ETK4_9AGAR</name>
<dbReference type="InterPro" id="IPR041370">
    <property type="entry name" value="Mlase_EEF1AKMT1/ZCCHC4"/>
</dbReference>
<dbReference type="InterPro" id="IPR019369">
    <property type="entry name" value="Efm5/EEF1AKMT1"/>
</dbReference>
<accession>A0A8H5ETK4</accession>
<dbReference type="GO" id="GO:0016279">
    <property type="term" value="F:protein-lysine N-methyltransferase activity"/>
    <property type="evidence" value="ECO:0007669"/>
    <property type="project" value="InterPro"/>
</dbReference>
<keyword evidence="6" id="KW-1185">Reference proteome</keyword>
<evidence type="ECO:0000313" key="5">
    <source>
        <dbReference type="EMBL" id="KAF5311906.1"/>
    </source>
</evidence>
<dbReference type="OrthoDB" id="206354at2759"/>
<comment type="caution">
    <text evidence="5">The sequence shown here is derived from an EMBL/GenBank/DDBJ whole genome shotgun (WGS) entry which is preliminary data.</text>
</comment>
<dbReference type="GO" id="GO:0032259">
    <property type="term" value="P:methylation"/>
    <property type="evidence" value="ECO:0007669"/>
    <property type="project" value="UniProtKB-KW"/>
</dbReference>
<evidence type="ECO:0008006" key="7">
    <source>
        <dbReference type="Google" id="ProtNLM"/>
    </source>
</evidence>
<evidence type="ECO:0000313" key="6">
    <source>
        <dbReference type="Proteomes" id="UP000567179"/>
    </source>
</evidence>
<evidence type="ECO:0000256" key="4">
    <source>
        <dbReference type="ARBA" id="ARBA00022679"/>
    </source>
</evidence>
<sequence>MAHSPKSMRSFSSMSGSPPKLDVSTLALLDSYFNEKAEKDRLFEELAAERAAAQIAGLAIEADEPAEEKPMISVADFRLAFGEDWQLSQFCALDGRWAHGMDDWMDDWMDTLEWSANILAEAFHSLCTPTTKIAFLCCPTAFVAFEHMKPLEGARLLEYDQRFAVLSPKKYIPYDIDEPEDIPESLVGAMDIVIADPPFLNEVTNRKLRTTLRKILRPEGKFLLLTSTSVEDVIEMLYDEPPLGPMKRTAIEIEHGQLANAFACWGSWEGAENFGAKKEDSQLLRHAA</sequence>
<keyword evidence="2" id="KW-0963">Cytoplasm</keyword>
<evidence type="ECO:0000256" key="1">
    <source>
        <dbReference type="ARBA" id="ARBA00004496"/>
    </source>
</evidence>
<dbReference type="Pfam" id="PF10237">
    <property type="entry name" value="N6-adenineMlase"/>
    <property type="match status" value="1"/>
</dbReference>
<dbReference type="Proteomes" id="UP000567179">
    <property type="component" value="Unassembled WGS sequence"/>
</dbReference>
<keyword evidence="3" id="KW-0489">Methyltransferase</keyword>
<protein>
    <recommendedName>
        <fullName evidence="7">Protein-lysine N-methyltransferase EFM5</fullName>
    </recommendedName>
</protein>
<dbReference type="AlphaFoldDB" id="A0A8H5ETK4"/>
<organism evidence="5 6">
    <name type="scientific">Psilocybe cf. subviscida</name>
    <dbReference type="NCBI Taxonomy" id="2480587"/>
    <lineage>
        <taxon>Eukaryota</taxon>
        <taxon>Fungi</taxon>
        <taxon>Dikarya</taxon>
        <taxon>Basidiomycota</taxon>
        <taxon>Agaricomycotina</taxon>
        <taxon>Agaricomycetes</taxon>
        <taxon>Agaricomycetidae</taxon>
        <taxon>Agaricales</taxon>
        <taxon>Agaricineae</taxon>
        <taxon>Strophariaceae</taxon>
        <taxon>Psilocybe</taxon>
    </lineage>
</organism>
<proteinExistence type="predicted"/>
<dbReference type="EMBL" id="JAACJJ010000056">
    <property type="protein sequence ID" value="KAF5311906.1"/>
    <property type="molecule type" value="Genomic_DNA"/>
</dbReference>
<gene>
    <name evidence="5" type="ORF">D9619_003625</name>
</gene>
<reference evidence="5 6" key="1">
    <citation type="journal article" date="2020" name="ISME J.">
        <title>Uncovering the hidden diversity of litter-decomposition mechanisms in mushroom-forming fungi.</title>
        <authorList>
            <person name="Floudas D."/>
            <person name="Bentzer J."/>
            <person name="Ahren D."/>
            <person name="Johansson T."/>
            <person name="Persson P."/>
            <person name="Tunlid A."/>
        </authorList>
    </citation>
    <scope>NUCLEOTIDE SEQUENCE [LARGE SCALE GENOMIC DNA]</scope>
    <source>
        <strain evidence="5 6">CBS 101986</strain>
    </source>
</reference>
<evidence type="ECO:0000256" key="3">
    <source>
        <dbReference type="ARBA" id="ARBA00022603"/>
    </source>
</evidence>
<dbReference type="PANTHER" id="PTHR13200">
    <property type="entry name" value="EEF1A LYSINE METHYLTRANSFERASE 1"/>
    <property type="match status" value="1"/>
</dbReference>